<dbReference type="PATRIC" id="fig|1210046.3.peg.2301"/>
<organism evidence="2 4">
    <name type="scientific">Janibacter hoylei PVAS-1</name>
    <dbReference type="NCBI Taxonomy" id="1210046"/>
    <lineage>
        <taxon>Bacteria</taxon>
        <taxon>Bacillati</taxon>
        <taxon>Actinomycetota</taxon>
        <taxon>Actinomycetes</taxon>
        <taxon>Micrococcales</taxon>
        <taxon>Intrasporangiaceae</taxon>
        <taxon>Janibacter</taxon>
    </lineage>
</organism>
<evidence type="ECO:0008006" key="6">
    <source>
        <dbReference type="Google" id="ProtNLM"/>
    </source>
</evidence>
<dbReference type="eggNOG" id="ENOG502Z7TU">
    <property type="taxonomic scope" value="Bacteria"/>
</dbReference>
<feature type="transmembrane region" description="Helical" evidence="1">
    <location>
        <begin position="534"/>
        <end position="554"/>
    </location>
</feature>
<feature type="transmembrane region" description="Helical" evidence="1">
    <location>
        <begin position="366"/>
        <end position="385"/>
    </location>
</feature>
<accession>K1EN51</accession>
<feature type="transmembrane region" description="Helical" evidence="1">
    <location>
        <begin position="264"/>
        <end position="283"/>
    </location>
</feature>
<sequence length="559" mass="58336">MTATKGARRTVVVGSLVGTLVGLVVLGPALAPGYTLHYDLVFVPDLPLSARTLGTDGSVPRAVPNDLVVALLGTVLPGWLVHKLVLLGCFVVGGAGAGALARTLPGAAAGAVLLTWNPWVGERLGIGHWGYLIGYAVLPWVLVAATGPRSPRRRALLVAALTVAALGGSTPGVIATLLAAVAVLVADGSLRERAHSLALVVGVALLANAAWWWPFLRTASRAADPGGATAFAAAADTPFGILGSLVLGGGLWNDRTWFVERSAWPASAAALVAVVVVLGLSWSRREWWRDPRTRAATVAGVVGLVLAALAALPGGRSLLEAVVTGVPGGGLLRDGQKFAALWALLLVVALTHLVDRMASVSLPVPLLLVAIAWPVATLPTLAWGHSGAWGSVEYPAELRDVSTRLAASGEPVAVFPWSTYRRYAWNDDRVVLDPWNRLLPQTVVSDDRLPLRDRTVAGEDRASDEVTRALAQDPADVVPVLRALGVRWVVVQTDQPSPAGSVPDLDGVPVQRVGDLRVADLGAPQQVDVEPDRLRGLGLVGTGLAVVLALGLVVRHRRT</sequence>
<dbReference type="AlphaFoldDB" id="K1EN51"/>
<evidence type="ECO:0000313" key="4">
    <source>
        <dbReference type="Proteomes" id="UP000004474"/>
    </source>
</evidence>
<keyword evidence="5" id="KW-1185">Reference proteome</keyword>
<feature type="transmembrane region" description="Helical" evidence="1">
    <location>
        <begin position="67"/>
        <end position="92"/>
    </location>
</feature>
<dbReference type="STRING" id="1210046.B277_11965"/>
<feature type="transmembrane region" description="Helical" evidence="1">
    <location>
        <begin position="126"/>
        <end position="145"/>
    </location>
</feature>
<feature type="transmembrane region" description="Helical" evidence="1">
    <location>
        <begin position="197"/>
        <end position="216"/>
    </location>
</feature>
<dbReference type="Proteomes" id="UP000004474">
    <property type="component" value="Unassembled WGS sequence"/>
</dbReference>
<feature type="transmembrane region" description="Helical" evidence="1">
    <location>
        <begin position="99"/>
        <end position="120"/>
    </location>
</feature>
<dbReference type="Proteomes" id="UP000288711">
    <property type="component" value="Unassembled WGS sequence"/>
</dbReference>
<dbReference type="RefSeq" id="WP_007928376.1">
    <property type="nucleotide sequence ID" value="NZ_ALWX01000051.1"/>
</dbReference>
<dbReference type="OrthoDB" id="3463898at2"/>
<evidence type="ECO:0000256" key="1">
    <source>
        <dbReference type="SAM" id="Phobius"/>
    </source>
</evidence>
<gene>
    <name evidence="2" type="ORF">B277_11965</name>
    <name evidence="3" type="ORF">CWN80_14650</name>
</gene>
<evidence type="ECO:0000313" key="3">
    <source>
        <dbReference type="EMBL" id="RWU81566.1"/>
    </source>
</evidence>
<dbReference type="EMBL" id="PIPF01000014">
    <property type="protein sequence ID" value="RWU81566.1"/>
    <property type="molecule type" value="Genomic_DNA"/>
</dbReference>
<dbReference type="EMBL" id="ALWX01000051">
    <property type="protein sequence ID" value="EKA60688.1"/>
    <property type="molecule type" value="Genomic_DNA"/>
</dbReference>
<reference evidence="3 5" key="1">
    <citation type="journal article" date="2009" name="Int. J. Syst. Evol. Microbiol.">
        <title>Janibacter hoylei sp. nov., Bacillus isronensis sp. nov. and Bacillus aryabhattai sp. nov., isolated from cryotubes used for collecting air from the upper atmosphere.</title>
        <authorList>
            <person name="Shivaji S."/>
            <person name="Chaturvedi P."/>
            <person name="Begum Z."/>
            <person name="Pindi P.K."/>
            <person name="Manorama R."/>
            <person name="Padmanaban D.A."/>
            <person name="Shouche Y.S."/>
            <person name="Pawar S."/>
            <person name="Vaishampayan P."/>
            <person name="Dutt C.B."/>
            <person name="Datta G.N."/>
            <person name="Manchanda R.K."/>
            <person name="Rao U.R."/>
            <person name="Bhargava P.M."/>
            <person name="Narlikar J.V."/>
        </authorList>
    </citation>
    <scope>NUCLEOTIDE SEQUENCE [LARGE SCALE GENOMIC DNA]</scope>
    <source>
        <strain evidence="3 5">PVAS-1</strain>
    </source>
</reference>
<proteinExistence type="predicted"/>
<comment type="caution">
    <text evidence="2">The sequence shown here is derived from an EMBL/GenBank/DDBJ whole genome shotgun (WGS) entry which is preliminary data.</text>
</comment>
<protein>
    <recommendedName>
        <fullName evidence="6">Glycosyltransferase RgtA/B/C/D-like domain-containing protein</fullName>
    </recommendedName>
</protein>
<feature type="transmembrane region" description="Helical" evidence="1">
    <location>
        <begin position="295"/>
        <end position="315"/>
    </location>
</feature>
<feature type="transmembrane region" description="Helical" evidence="1">
    <location>
        <begin position="228"/>
        <end position="252"/>
    </location>
</feature>
<reference evidence="2 4" key="2">
    <citation type="journal article" date="2012" name="J. Bacteriol.">
        <title>Genome Sequence of Janibacter hoylei MTCC8307, Isolated from the Stratospheric Air.</title>
        <authorList>
            <person name="Pawar S.P."/>
            <person name="Dhotre D.P."/>
            <person name="Shetty S.A."/>
            <person name="Chowdhury S.P."/>
            <person name="Chaudhari B.L."/>
            <person name="Shouche Y.S."/>
        </authorList>
    </citation>
    <scope>NUCLEOTIDE SEQUENCE [LARGE SCALE GENOMIC DNA]</scope>
    <source>
        <strain evidence="2 4">PVAS-1</strain>
    </source>
</reference>
<keyword evidence="1" id="KW-0812">Transmembrane</keyword>
<evidence type="ECO:0000313" key="5">
    <source>
        <dbReference type="Proteomes" id="UP000288711"/>
    </source>
</evidence>
<keyword evidence="1" id="KW-0472">Membrane</keyword>
<reference evidence="3" key="3">
    <citation type="submission" date="2017-11" db="EMBL/GenBank/DDBJ databases">
        <authorList>
            <person name="Seuylemezian A."/>
            <person name="Cooper K."/>
            <person name="Vaishampayan P."/>
        </authorList>
    </citation>
    <scope>NUCLEOTIDE SEQUENCE</scope>
    <source>
        <strain evidence="3">PVAS-1</strain>
    </source>
</reference>
<keyword evidence="1" id="KW-1133">Transmembrane helix</keyword>
<evidence type="ECO:0000313" key="2">
    <source>
        <dbReference type="EMBL" id="EKA60688.1"/>
    </source>
</evidence>
<name>K1EN51_9MICO</name>
<feature type="transmembrane region" description="Helical" evidence="1">
    <location>
        <begin position="335"/>
        <end position="354"/>
    </location>
</feature>
<feature type="transmembrane region" description="Helical" evidence="1">
    <location>
        <begin position="157"/>
        <end position="185"/>
    </location>
</feature>
<feature type="transmembrane region" description="Helical" evidence="1">
    <location>
        <begin position="12"/>
        <end position="31"/>
    </location>
</feature>